<reference evidence="1 2" key="1">
    <citation type="submission" date="2019-09" db="EMBL/GenBank/DDBJ databases">
        <title>Ecophysiology of the spiral-shaped methanotroph Methylospira mobilis as revealed by the complete genome sequence.</title>
        <authorList>
            <person name="Oshkin I.Y."/>
            <person name="Dedysh S.N."/>
            <person name="Miroshnikov K."/>
            <person name="Danilova O.V."/>
            <person name="Hakobyan A."/>
            <person name="Liesack W."/>
        </authorList>
    </citation>
    <scope>NUCLEOTIDE SEQUENCE [LARGE SCALE GENOMIC DNA]</scope>
    <source>
        <strain evidence="1 2">Shm1</strain>
    </source>
</reference>
<dbReference type="AlphaFoldDB" id="A0A5Q0BLD3"/>
<dbReference type="KEGG" id="mmob:F6R98_10685"/>
<gene>
    <name evidence="1" type="ORF">F6R98_10685</name>
</gene>
<name>A0A5Q0BLD3_9GAMM</name>
<proteinExistence type="predicted"/>
<protein>
    <recommendedName>
        <fullName evidence="3">Type II toxin-antitoxin system PemK/MazF family toxin</fullName>
    </recommendedName>
</protein>
<organism evidence="1 2">
    <name type="scientific">Candidatus Methylospira mobilis</name>
    <dbReference type="NCBI Taxonomy" id="1808979"/>
    <lineage>
        <taxon>Bacteria</taxon>
        <taxon>Pseudomonadati</taxon>
        <taxon>Pseudomonadota</taxon>
        <taxon>Gammaproteobacteria</taxon>
        <taxon>Methylococcales</taxon>
        <taxon>Methylococcaceae</taxon>
        <taxon>Candidatus Methylospira</taxon>
    </lineage>
</organism>
<sequence>MKLFLPLKKATILVPSGPVHDINRKHLFVILANHPTGDTPESSVLLVSVSSIKPEIPYDNACVLRPGDHPFIKHDSFVVYARARIENTNAILRGVNDGKLIPQEPMSQPVFDRICTGLTVSIHTPRNIRDFFEVLNKRAVTSTRIIS</sequence>
<evidence type="ECO:0000313" key="2">
    <source>
        <dbReference type="Proteomes" id="UP000325755"/>
    </source>
</evidence>
<dbReference type="InParanoid" id="A0A5Q0BLD3"/>
<dbReference type="EMBL" id="CP044205">
    <property type="protein sequence ID" value="QFY43024.1"/>
    <property type="molecule type" value="Genomic_DNA"/>
</dbReference>
<dbReference type="OrthoDB" id="8116504at2"/>
<dbReference type="Proteomes" id="UP000325755">
    <property type="component" value="Chromosome"/>
</dbReference>
<accession>A0A5Q0BLD3</accession>
<evidence type="ECO:0008006" key="3">
    <source>
        <dbReference type="Google" id="ProtNLM"/>
    </source>
</evidence>
<dbReference type="RefSeq" id="WP_153249008.1">
    <property type="nucleotide sequence ID" value="NZ_CP044205.1"/>
</dbReference>
<keyword evidence="2" id="KW-1185">Reference proteome</keyword>
<evidence type="ECO:0000313" key="1">
    <source>
        <dbReference type="EMBL" id="QFY43024.1"/>
    </source>
</evidence>